<keyword evidence="12" id="KW-1185">Reference proteome</keyword>
<dbReference type="HOGENOM" id="CLU_000445_114_15_10"/>
<dbReference type="STRING" id="1094466.KQS_09905"/>
<evidence type="ECO:0000313" key="12">
    <source>
        <dbReference type="Proteomes" id="UP000007599"/>
    </source>
</evidence>
<feature type="chain" id="PRO_5003616678" description="histidine kinase" evidence="8">
    <location>
        <begin position="22"/>
        <end position="729"/>
    </location>
</feature>
<evidence type="ECO:0000256" key="4">
    <source>
        <dbReference type="ARBA" id="ARBA00023012"/>
    </source>
</evidence>
<dbReference type="InterPro" id="IPR011990">
    <property type="entry name" value="TPR-like_helical_dom_sf"/>
</dbReference>
<keyword evidence="8" id="KW-0732">Signal</keyword>
<evidence type="ECO:0000256" key="6">
    <source>
        <dbReference type="SAM" id="Coils"/>
    </source>
</evidence>
<dbReference type="InterPro" id="IPR004358">
    <property type="entry name" value="Sig_transdc_His_kin-like_C"/>
</dbReference>
<protein>
    <recommendedName>
        <fullName evidence="2">histidine kinase</fullName>
        <ecNumber evidence="2">2.7.13.3</ecNumber>
    </recommendedName>
</protein>
<dbReference type="InterPro" id="IPR011006">
    <property type="entry name" value="CheY-like_superfamily"/>
</dbReference>
<dbReference type="Gene3D" id="3.40.50.2300">
    <property type="match status" value="1"/>
</dbReference>
<evidence type="ECO:0000256" key="1">
    <source>
        <dbReference type="ARBA" id="ARBA00000085"/>
    </source>
</evidence>
<dbReference type="SMART" id="SM00448">
    <property type="entry name" value="REC"/>
    <property type="match status" value="1"/>
</dbReference>
<dbReference type="GO" id="GO:0000155">
    <property type="term" value="F:phosphorelay sensor kinase activity"/>
    <property type="evidence" value="ECO:0007669"/>
    <property type="project" value="InterPro"/>
</dbReference>
<dbReference type="SMART" id="SM00388">
    <property type="entry name" value="HisKA"/>
    <property type="match status" value="1"/>
</dbReference>
<keyword evidence="3 5" id="KW-0597">Phosphoprotein</keyword>
<name>H8XUY2_FLAIG</name>
<dbReference type="PANTHER" id="PTHR45339">
    <property type="entry name" value="HYBRID SIGNAL TRANSDUCTION HISTIDINE KINASE J"/>
    <property type="match status" value="1"/>
</dbReference>
<dbReference type="PANTHER" id="PTHR45339:SF1">
    <property type="entry name" value="HYBRID SIGNAL TRANSDUCTION HISTIDINE KINASE J"/>
    <property type="match status" value="1"/>
</dbReference>
<keyword evidence="11" id="KW-0418">Kinase</keyword>
<dbReference type="Pfam" id="PF00072">
    <property type="entry name" value="Response_reg"/>
    <property type="match status" value="1"/>
</dbReference>
<dbReference type="CDD" id="cd16922">
    <property type="entry name" value="HATPase_EvgS-ArcB-TorS-like"/>
    <property type="match status" value="1"/>
</dbReference>
<dbReference type="CDD" id="cd00082">
    <property type="entry name" value="HisKA"/>
    <property type="match status" value="1"/>
</dbReference>
<dbReference type="CDD" id="cd17546">
    <property type="entry name" value="REC_hyHK_CKI1_RcsC-like"/>
    <property type="match status" value="1"/>
</dbReference>
<proteinExistence type="predicted"/>
<dbReference type="PROSITE" id="PS50110">
    <property type="entry name" value="RESPONSE_REGULATORY"/>
    <property type="match status" value="1"/>
</dbReference>
<dbReference type="KEGG" id="fin:KQS_09905"/>
<dbReference type="InterPro" id="IPR003594">
    <property type="entry name" value="HATPase_dom"/>
</dbReference>
<dbReference type="SUPFAM" id="SSF48452">
    <property type="entry name" value="TPR-like"/>
    <property type="match status" value="1"/>
</dbReference>
<dbReference type="SUPFAM" id="SSF47384">
    <property type="entry name" value="Homodimeric domain of signal transducing histidine kinase"/>
    <property type="match status" value="1"/>
</dbReference>
<evidence type="ECO:0000256" key="2">
    <source>
        <dbReference type="ARBA" id="ARBA00012438"/>
    </source>
</evidence>
<keyword evidence="7" id="KW-0812">Transmembrane</keyword>
<dbReference type="Gene3D" id="3.30.565.10">
    <property type="entry name" value="Histidine kinase-like ATPase, C-terminal domain"/>
    <property type="match status" value="1"/>
</dbReference>
<dbReference type="OrthoDB" id="4457677at2"/>
<feature type="domain" description="Response regulatory" evidence="10">
    <location>
        <begin position="613"/>
        <end position="727"/>
    </location>
</feature>
<dbReference type="PATRIC" id="fig|1094466.5.peg.1944"/>
<sequence length="729" mass="84117">MGRIKILTFLFFSLSILIVNAQKNPTTSKEAEQYYTIAQKSLLNLNFKKSLIYAEKTLFYALKNDDKLLAAKCYNIIGLNFEEIADLNKAISFYKKGIYLANQVSNDTVSGWLYNNLGGVYSYNKIDLQKGLYFYKQALEKSIIIKNKWEIYYTKINIAINYFNLKAYPEGKKYLDEVKGPIDASDEVEAKLSIYSLYGSYYYEYENNFEKAEACFLKAVHWAKKNDVELVKLNMVDLYDDVSKFYQKYNKPKEAYYFLKQHDSLEDIIFDEKRQDILKNEFQSIKLGEINDKILKIELENKDYIKKLKNSRLFIGGLVLVIVLTVISLFVLYKNLNKNARINKRLKKTNLELKRAKNQSEEAARLKSQFMSTVSHELRTPLYGVIGMTEIIENEHENLKESKYFNALKYSSKYLLSLINDILDVYKIEEGKVELVKEPIQLRNELSIIIGSLQVIADQNDNRIEIEVDAQVPVWIVSDKTRLSQILINLLSNSLKFTKKGLVQIKVEKYTSQFLKFQVIDNGLGIPKDYLDKIFDKFVQVERKSDEHYQGTGLGLSIVKKTVELFGGKIQIESIENKGTDVTFTIPLELASANENDMVATPETVSKLKLDVSILVVEDNKVNQLVTQKMLEKNKLTCTIVDSGYKAIEILKNQHFDLVLMDINMPGIDGFETTAEIRKFNPQVPIVALTASDKFEIQKLLEKSSMNDILVKPFEWLDLLHIIEKHIQS</sequence>
<evidence type="ECO:0000256" key="3">
    <source>
        <dbReference type="ARBA" id="ARBA00022553"/>
    </source>
</evidence>
<reference evidence="12" key="2">
    <citation type="submission" date="2012-03" db="EMBL/GenBank/DDBJ databases">
        <title>Complete genome sequence of Flavobacterium indicum GPTSA100-9T, isolated from warm spring water.</title>
        <authorList>
            <person name="Barbier P."/>
            <person name="Houel A."/>
            <person name="Loux V."/>
            <person name="Poulain J."/>
            <person name="Bernardet J.-F."/>
            <person name="Touchon M."/>
            <person name="Duchaud E."/>
        </authorList>
    </citation>
    <scope>NUCLEOTIDE SEQUENCE [LARGE SCALE GENOMIC DNA]</scope>
    <source>
        <strain evidence="12">DSM 17447 / CIP 109464 / GPTSA100-9</strain>
    </source>
</reference>
<evidence type="ECO:0000259" key="10">
    <source>
        <dbReference type="PROSITE" id="PS50110"/>
    </source>
</evidence>
<dbReference type="Gene3D" id="1.10.287.130">
    <property type="match status" value="1"/>
</dbReference>
<dbReference type="FunFam" id="3.30.565.10:FF:000010">
    <property type="entry name" value="Sensor histidine kinase RcsC"/>
    <property type="match status" value="1"/>
</dbReference>
<dbReference type="Proteomes" id="UP000007599">
    <property type="component" value="Chromosome I"/>
</dbReference>
<keyword evidence="7" id="KW-0472">Membrane</keyword>
<dbReference type="eggNOG" id="COG2205">
    <property type="taxonomic scope" value="Bacteria"/>
</dbReference>
<feature type="coiled-coil region" evidence="6">
    <location>
        <begin position="339"/>
        <end position="366"/>
    </location>
</feature>
<dbReference type="InterPro" id="IPR003661">
    <property type="entry name" value="HisK_dim/P_dom"/>
</dbReference>
<dbReference type="InterPro" id="IPR036890">
    <property type="entry name" value="HATPase_C_sf"/>
</dbReference>
<keyword evidence="4" id="KW-0902">Two-component regulatory system</keyword>
<keyword evidence="6" id="KW-0175">Coiled coil</keyword>
<evidence type="ECO:0000256" key="8">
    <source>
        <dbReference type="SAM" id="SignalP"/>
    </source>
</evidence>
<evidence type="ECO:0000313" key="11">
    <source>
        <dbReference type="EMBL" id="CCG53910.1"/>
    </source>
</evidence>
<dbReference type="Gene3D" id="1.25.40.10">
    <property type="entry name" value="Tetratricopeptide repeat domain"/>
    <property type="match status" value="1"/>
</dbReference>
<comment type="catalytic activity">
    <reaction evidence="1">
        <text>ATP + protein L-histidine = ADP + protein N-phospho-L-histidine.</text>
        <dbReference type="EC" id="2.7.13.3"/>
    </reaction>
</comment>
<feature type="signal peptide" evidence="8">
    <location>
        <begin position="1"/>
        <end position="21"/>
    </location>
</feature>
<dbReference type="SMART" id="SM00387">
    <property type="entry name" value="HATPase_c"/>
    <property type="match status" value="1"/>
</dbReference>
<dbReference type="SUPFAM" id="SSF52172">
    <property type="entry name" value="CheY-like"/>
    <property type="match status" value="1"/>
</dbReference>
<accession>H8XUY2</accession>
<feature type="transmembrane region" description="Helical" evidence="7">
    <location>
        <begin position="313"/>
        <end position="333"/>
    </location>
</feature>
<dbReference type="EC" id="2.7.13.3" evidence="2"/>
<feature type="modified residue" description="4-aspartylphosphate" evidence="5">
    <location>
        <position position="662"/>
    </location>
</feature>
<reference evidence="11 12" key="1">
    <citation type="journal article" date="2012" name="J. Bacteriol.">
        <title>Complete Genome Sequence of Flavobacterium indicum GPSTA100-9T, Isolated from Warm Spring Water.</title>
        <authorList>
            <person name="Barbier P."/>
            <person name="Houel A."/>
            <person name="Loux V."/>
            <person name="Poulain J."/>
            <person name="Bernardet J.F."/>
            <person name="Touchon M."/>
            <person name="Duchaud E."/>
        </authorList>
    </citation>
    <scope>NUCLEOTIDE SEQUENCE [LARGE SCALE GENOMIC DNA]</scope>
    <source>
        <strain evidence="12">DSM 17447 / CIP 109464 / GPTSA100-9</strain>
    </source>
</reference>
<dbReference type="InterPro" id="IPR036097">
    <property type="entry name" value="HisK_dim/P_sf"/>
</dbReference>
<keyword evidence="7" id="KW-1133">Transmembrane helix</keyword>
<gene>
    <name evidence="11" type="ordered locus">KQS_09905</name>
</gene>
<evidence type="ECO:0000259" key="9">
    <source>
        <dbReference type="PROSITE" id="PS50109"/>
    </source>
</evidence>
<dbReference type="Pfam" id="PF02518">
    <property type="entry name" value="HATPase_c"/>
    <property type="match status" value="1"/>
</dbReference>
<dbReference type="PRINTS" id="PR00344">
    <property type="entry name" value="BCTRLSENSOR"/>
</dbReference>
<dbReference type="Pfam" id="PF00512">
    <property type="entry name" value="HisKA"/>
    <property type="match status" value="1"/>
</dbReference>
<evidence type="ECO:0000256" key="7">
    <source>
        <dbReference type="SAM" id="Phobius"/>
    </source>
</evidence>
<dbReference type="InterPro" id="IPR001789">
    <property type="entry name" value="Sig_transdc_resp-reg_receiver"/>
</dbReference>
<dbReference type="AlphaFoldDB" id="H8XUY2"/>
<dbReference type="PROSITE" id="PS50109">
    <property type="entry name" value="HIS_KIN"/>
    <property type="match status" value="1"/>
</dbReference>
<dbReference type="InterPro" id="IPR005467">
    <property type="entry name" value="His_kinase_dom"/>
</dbReference>
<dbReference type="SUPFAM" id="SSF55874">
    <property type="entry name" value="ATPase domain of HSP90 chaperone/DNA topoisomerase II/histidine kinase"/>
    <property type="match status" value="1"/>
</dbReference>
<feature type="domain" description="Histidine kinase" evidence="9">
    <location>
        <begin position="373"/>
        <end position="590"/>
    </location>
</feature>
<keyword evidence="11" id="KW-0808">Transferase</keyword>
<dbReference type="RefSeq" id="WP_014389028.1">
    <property type="nucleotide sequence ID" value="NC_017025.1"/>
</dbReference>
<dbReference type="EMBL" id="HE774682">
    <property type="protein sequence ID" value="CCG53910.1"/>
    <property type="molecule type" value="Genomic_DNA"/>
</dbReference>
<organism evidence="11 12">
    <name type="scientific">Flavobacterium indicum (strain DSM 17447 / CIP 109464 / GPTSA100-9)</name>
    <dbReference type="NCBI Taxonomy" id="1094466"/>
    <lineage>
        <taxon>Bacteria</taxon>
        <taxon>Pseudomonadati</taxon>
        <taxon>Bacteroidota</taxon>
        <taxon>Flavobacteriia</taxon>
        <taxon>Flavobacteriales</taxon>
        <taxon>Flavobacteriaceae</taxon>
        <taxon>Flavobacterium</taxon>
    </lineage>
</organism>
<evidence type="ECO:0000256" key="5">
    <source>
        <dbReference type="PROSITE-ProRule" id="PRU00169"/>
    </source>
</evidence>